<dbReference type="Pfam" id="PF13354">
    <property type="entry name" value="Beta-lactamase2"/>
    <property type="match status" value="1"/>
</dbReference>
<keyword evidence="3" id="KW-1185">Reference proteome</keyword>
<reference evidence="2" key="1">
    <citation type="submission" date="2022-12" db="EMBL/GenBank/DDBJ databases">
        <title>New Phytohabitans aurantiacus sp. RD004123 nov., an actinomycete isolated from soil.</title>
        <authorList>
            <person name="Triningsih D.W."/>
            <person name="Harunari E."/>
            <person name="Igarashi Y."/>
        </authorList>
    </citation>
    <scope>NUCLEOTIDE SEQUENCE</scope>
    <source>
        <strain evidence="2">RD004123</strain>
    </source>
</reference>
<gene>
    <name evidence="2" type="ORF">Pa4123_26860</name>
</gene>
<evidence type="ECO:0000313" key="2">
    <source>
        <dbReference type="EMBL" id="GLH97411.1"/>
    </source>
</evidence>
<dbReference type="Proteomes" id="UP001144280">
    <property type="component" value="Unassembled WGS sequence"/>
</dbReference>
<accession>A0ABQ5QU22</accession>
<dbReference type="Gene3D" id="3.40.710.10">
    <property type="entry name" value="DD-peptidase/beta-lactamase superfamily"/>
    <property type="match status" value="1"/>
</dbReference>
<dbReference type="InterPro" id="IPR000871">
    <property type="entry name" value="Beta-lactam_class-A"/>
</dbReference>
<dbReference type="InterPro" id="IPR012338">
    <property type="entry name" value="Beta-lactam/transpept-like"/>
</dbReference>
<sequence>MYVDSAGFLSWALLDRGTGEISGSNLAAPSDTMSMVKSWIAADYLRRATEQGVTPGQTRMHQLTIMIRDSDNVSAQTIFAELGRHASILRLIKICGLTDSRPYGDWWSNTTVSARDVVRIGVCLADGRAAGPRWTPWLLDEMRQVRGAGDFGVRHTLPERIAATVAIKNGWLLRDEDRLWHIACLAIGDGWVLGVLARYPGRLGFEYGTDLCRQVGEQLVSPV</sequence>
<comment type="caution">
    <text evidence="2">The sequence shown here is derived from an EMBL/GenBank/DDBJ whole genome shotgun (WGS) entry which is preliminary data.</text>
</comment>
<dbReference type="SUPFAM" id="SSF56601">
    <property type="entry name" value="beta-lactamase/transpeptidase-like"/>
    <property type="match status" value="1"/>
</dbReference>
<dbReference type="InterPro" id="IPR045155">
    <property type="entry name" value="Beta-lactam_cat"/>
</dbReference>
<protein>
    <recommendedName>
        <fullName evidence="1">Beta-lactamase class A catalytic domain-containing protein</fullName>
    </recommendedName>
</protein>
<feature type="domain" description="Beta-lactamase class A catalytic" evidence="1">
    <location>
        <begin position="63"/>
        <end position="172"/>
    </location>
</feature>
<dbReference type="EMBL" id="BSDI01000010">
    <property type="protein sequence ID" value="GLH97411.1"/>
    <property type="molecule type" value="Genomic_DNA"/>
</dbReference>
<name>A0ABQ5QU22_9ACTN</name>
<evidence type="ECO:0000313" key="3">
    <source>
        <dbReference type="Proteomes" id="UP001144280"/>
    </source>
</evidence>
<proteinExistence type="predicted"/>
<dbReference type="PANTHER" id="PTHR35333">
    <property type="entry name" value="BETA-LACTAMASE"/>
    <property type="match status" value="1"/>
</dbReference>
<dbReference type="PANTHER" id="PTHR35333:SF3">
    <property type="entry name" value="BETA-LACTAMASE-TYPE TRANSPEPTIDASE FOLD CONTAINING PROTEIN"/>
    <property type="match status" value="1"/>
</dbReference>
<organism evidence="2 3">
    <name type="scientific">Phytohabitans aurantiacus</name>
    <dbReference type="NCBI Taxonomy" id="3016789"/>
    <lineage>
        <taxon>Bacteria</taxon>
        <taxon>Bacillati</taxon>
        <taxon>Actinomycetota</taxon>
        <taxon>Actinomycetes</taxon>
        <taxon>Micromonosporales</taxon>
        <taxon>Micromonosporaceae</taxon>
    </lineage>
</organism>
<evidence type="ECO:0000259" key="1">
    <source>
        <dbReference type="Pfam" id="PF13354"/>
    </source>
</evidence>